<dbReference type="PROSITE" id="PS51795">
    <property type="entry name" value="ZF_FLZ"/>
    <property type="match status" value="1"/>
</dbReference>
<dbReference type="PANTHER" id="PTHR33059:SF80">
    <property type="entry name" value="FLZ-TYPE DOMAIN-CONTAINING PROTEIN"/>
    <property type="match status" value="1"/>
</dbReference>
<name>A0A0V0H206_SOLCH</name>
<evidence type="ECO:0000259" key="7">
    <source>
        <dbReference type="PROSITE" id="PS51795"/>
    </source>
</evidence>
<dbReference type="GO" id="GO:0008270">
    <property type="term" value="F:zinc ion binding"/>
    <property type="evidence" value="ECO:0007669"/>
    <property type="project" value="UniProtKB-KW"/>
</dbReference>
<feature type="domain" description="FLZ-type" evidence="7">
    <location>
        <begin position="59"/>
        <end position="103"/>
    </location>
</feature>
<keyword evidence="5" id="KW-0862">Zinc</keyword>
<evidence type="ECO:0000256" key="1">
    <source>
        <dbReference type="ARBA" id="ARBA00004496"/>
    </source>
</evidence>
<evidence type="ECO:0000313" key="8">
    <source>
        <dbReference type="EMBL" id="JAP14418.1"/>
    </source>
</evidence>
<feature type="zinc finger region" description="FLZ-type" evidence="6">
    <location>
        <begin position="59"/>
        <end position="103"/>
    </location>
</feature>
<dbReference type="InterPro" id="IPR007650">
    <property type="entry name" value="Zf-FLZ_dom"/>
</dbReference>
<reference evidence="8" key="1">
    <citation type="submission" date="2015-12" db="EMBL/GenBank/DDBJ databases">
        <title>Gene expression during late stages of embryo sac development: a critical building block for successful pollen-pistil interactions.</title>
        <authorList>
            <person name="Liu Y."/>
            <person name="Joly V."/>
            <person name="Sabar M."/>
            <person name="Matton D.P."/>
        </authorList>
    </citation>
    <scope>NUCLEOTIDE SEQUENCE</scope>
</reference>
<dbReference type="EMBL" id="GEDG01026592">
    <property type="protein sequence ID" value="JAP14418.1"/>
    <property type="molecule type" value="Transcribed_RNA"/>
</dbReference>
<dbReference type="Pfam" id="PF04570">
    <property type="entry name" value="zf-FLZ"/>
    <property type="match status" value="1"/>
</dbReference>
<evidence type="ECO:0000256" key="4">
    <source>
        <dbReference type="ARBA" id="ARBA00022723"/>
    </source>
</evidence>
<comment type="subcellular location">
    <subcellularLocation>
        <location evidence="1">Cytoplasm</location>
    </subcellularLocation>
</comment>
<organism evidence="8">
    <name type="scientific">Solanum chacoense</name>
    <name type="common">Chaco potato</name>
    <dbReference type="NCBI Taxonomy" id="4108"/>
    <lineage>
        <taxon>Eukaryota</taxon>
        <taxon>Viridiplantae</taxon>
        <taxon>Streptophyta</taxon>
        <taxon>Embryophyta</taxon>
        <taxon>Tracheophyta</taxon>
        <taxon>Spermatophyta</taxon>
        <taxon>Magnoliopsida</taxon>
        <taxon>eudicotyledons</taxon>
        <taxon>Gunneridae</taxon>
        <taxon>Pentapetalae</taxon>
        <taxon>asterids</taxon>
        <taxon>lamiids</taxon>
        <taxon>Solanales</taxon>
        <taxon>Solanaceae</taxon>
        <taxon>Solanoideae</taxon>
        <taxon>Solaneae</taxon>
        <taxon>Solanum</taxon>
    </lineage>
</organism>
<dbReference type="GO" id="GO:0005737">
    <property type="term" value="C:cytoplasm"/>
    <property type="evidence" value="ECO:0007669"/>
    <property type="project" value="UniProtKB-SubCell"/>
</dbReference>
<protein>
    <submittedName>
        <fullName evidence="8">Putative ovule protein</fullName>
    </submittedName>
</protein>
<sequence length="139" mass="15750">MLGKRARPPIIKRTTSMTEFTLDPILNYQLDNHTPRSNGQDQTLLLTRRKSADFIETSHFLRSCSLCERHLIPGHDIYMYRGDSAFCSLECRQQQMNLDEKKDKCSLVASRKDYMTNSVAATGKGSDVSTTSETVAAVW</sequence>
<keyword evidence="4" id="KW-0479">Metal-binding</keyword>
<dbReference type="PANTHER" id="PTHR33059">
    <property type="entry name" value="FCS-LIKE ZINC FINGER 5"/>
    <property type="match status" value="1"/>
</dbReference>
<keyword evidence="3" id="KW-0963">Cytoplasm</keyword>
<evidence type="ECO:0000256" key="5">
    <source>
        <dbReference type="ARBA" id="ARBA00022771"/>
    </source>
</evidence>
<evidence type="ECO:0000256" key="3">
    <source>
        <dbReference type="ARBA" id="ARBA00022490"/>
    </source>
</evidence>
<accession>A0A0V0H206</accession>
<evidence type="ECO:0000256" key="6">
    <source>
        <dbReference type="PROSITE-ProRule" id="PRU01131"/>
    </source>
</evidence>
<evidence type="ECO:0000256" key="2">
    <source>
        <dbReference type="ARBA" id="ARBA00009374"/>
    </source>
</evidence>
<keyword evidence="5" id="KW-0863">Zinc-finger</keyword>
<proteinExistence type="inferred from homology"/>
<comment type="similarity">
    <text evidence="2">Belongs to the FLZ family.</text>
</comment>
<dbReference type="AlphaFoldDB" id="A0A0V0H206"/>